<dbReference type="InterPro" id="IPR036864">
    <property type="entry name" value="Zn2-C6_fun-type_DNA-bd_sf"/>
</dbReference>
<sequence>MASTSANTLESAPTDEGPSRFRARRTHLKSRLGCLRCKQQRKKCDEAKPSCTRCAARNYDCHYLVAPKDMSSPRRDHSPSSAIEDSYSATTAFNMPSSTASDSYSLSLSSSSIDPRLESLSPFPGVQGGDEPNLWAQESRSSDLLCSTDLALLTHYLMHTSRVVPYDEDDFYVLHVGIPNLAFSSKPVMSSLLALTASCESYDTFKRSADPFSKLNTIRTLLALADQHHNTALQHIQASISSVDSSSDILANAALMVLYASSSHCVRVHLANLARSSNQMLPPELMPAQSQWISLIRAAFAAYDGIVGRIDPFLESQSNTPEGNHPDNELPRLAGGGPQPSGSFISQDGPCEGTKRLFMPLVTSTCKSALSKLQDKADQIAFYEGLRATTMSETMESDEHSHVEAISNVDIQTCLSALEVLDAVTATFLRATNDYGSPNRASTRQEIVSHARLSHVPKWLSDYMARVTSAVPSLLLRRSIMSFLNKVPIEFLNFIQSVLDILPVEGRWKSRALDSRITWVPSVTQVLAMNIFAHWLVLVVLLDGVWWIGGIGEWELERVVALMRNENWLDLPSENDERWWPESMLKMKQELADHIRAM</sequence>
<keyword evidence="5" id="KW-1185">Reference proteome</keyword>
<accession>A0A8K0SBV7</accession>
<dbReference type="AlphaFoldDB" id="A0A8K0SBV7"/>
<dbReference type="Pfam" id="PF00172">
    <property type="entry name" value="Zn_clus"/>
    <property type="match status" value="1"/>
</dbReference>
<feature type="region of interest" description="Disordered" evidence="2">
    <location>
        <begin position="314"/>
        <end position="347"/>
    </location>
</feature>
<reference evidence="4" key="1">
    <citation type="journal article" date="2021" name="Nat. Commun.">
        <title>Genetic determinants of endophytism in the Arabidopsis root mycobiome.</title>
        <authorList>
            <person name="Mesny F."/>
            <person name="Miyauchi S."/>
            <person name="Thiergart T."/>
            <person name="Pickel B."/>
            <person name="Atanasova L."/>
            <person name="Karlsson M."/>
            <person name="Huettel B."/>
            <person name="Barry K.W."/>
            <person name="Haridas S."/>
            <person name="Chen C."/>
            <person name="Bauer D."/>
            <person name="Andreopoulos W."/>
            <person name="Pangilinan J."/>
            <person name="LaButti K."/>
            <person name="Riley R."/>
            <person name="Lipzen A."/>
            <person name="Clum A."/>
            <person name="Drula E."/>
            <person name="Henrissat B."/>
            <person name="Kohler A."/>
            <person name="Grigoriev I.V."/>
            <person name="Martin F.M."/>
            <person name="Hacquard S."/>
        </authorList>
    </citation>
    <scope>NUCLEOTIDE SEQUENCE</scope>
    <source>
        <strain evidence="4">MPI-CAGE-CH-0235</strain>
    </source>
</reference>
<dbReference type="OrthoDB" id="5295362at2759"/>
<dbReference type="PROSITE" id="PS50048">
    <property type="entry name" value="ZN2_CY6_FUNGAL_2"/>
    <property type="match status" value="1"/>
</dbReference>
<organism evidence="4 5">
    <name type="scientific">Stachybotrys elegans</name>
    <dbReference type="NCBI Taxonomy" id="80388"/>
    <lineage>
        <taxon>Eukaryota</taxon>
        <taxon>Fungi</taxon>
        <taxon>Dikarya</taxon>
        <taxon>Ascomycota</taxon>
        <taxon>Pezizomycotina</taxon>
        <taxon>Sordariomycetes</taxon>
        <taxon>Hypocreomycetidae</taxon>
        <taxon>Hypocreales</taxon>
        <taxon>Stachybotryaceae</taxon>
        <taxon>Stachybotrys</taxon>
    </lineage>
</organism>
<dbReference type="SMART" id="SM00066">
    <property type="entry name" value="GAL4"/>
    <property type="match status" value="1"/>
</dbReference>
<dbReference type="GO" id="GO:0000981">
    <property type="term" value="F:DNA-binding transcription factor activity, RNA polymerase II-specific"/>
    <property type="evidence" value="ECO:0007669"/>
    <property type="project" value="InterPro"/>
</dbReference>
<evidence type="ECO:0000313" key="5">
    <source>
        <dbReference type="Proteomes" id="UP000813444"/>
    </source>
</evidence>
<proteinExistence type="predicted"/>
<dbReference type="CDD" id="cd00067">
    <property type="entry name" value="GAL4"/>
    <property type="match status" value="1"/>
</dbReference>
<evidence type="ECO:0000313" key="4">
    <source>
        <dbReference type="EMBL" id="KAH7305951.1"/>
    </source>
</evidence>
<dbReference type="PANTHER" id="PTHR47657">
    <property type="entry name" value="STEROL REGULATORY ELEMENT-BINDING PROTEIN ECM22"/>
    <property type="match status" value="1"/>
</dbReference>
<dbReference type="SUPFAM" id="SSF57701">
    <property type="entry name" value="Zn2/Cys6 DNA-binding domain"/>
    <property type="match status" value="1"/>
</dbReference>
<evidence type="ECO:0000256" key="2">
    <source>
        <dbReference type="SAM" id="MobiDB-lite"/>
    </source>
</evidence>
<dbReference type="InterPro" id="IPR001138">
    <property type="entry name" value="Zn2Cys6_DnaBD"/>
</dbReference>
<keyword evidence="1" id="KW-0539">Nucleus</keyword>
<dbReference type="EMBL" id="JAGPNK010000017">
    <property type="protein sequence ID" value="KAH7305951.1"/>
    <property type="molecule type" value="Genomic_DNA"/>
</dbReference>
<feature type="region of interest" description="Disordered" evidence="2">
    <location>
        <begin position="1"/>
        <end position="22"/>
    </location>
</feature>
<dbReference type="GO" id="GO:0008270">
    <property type="term" value="F:zinc ion binding"/>
    <property type="evidence" value="ECO:0007669"/>
    <property type="project" value="InterPro"/>
</dbReference>
<dbReference type="Proteomes" id="UP000813444">
    <property type="component" value="Unassembled WGS sequence"/>
</dbReference>
<dbReference type="PROSITE" id="PS00463">
    <property type="entry name" value="ZN2_CY6_FUNGAL_1"/>
    <property type="match status" value="1"/>
</dbReference>
<dbReference type="PANTHER" id="PTHR47657:SF14">
    <property type="entry name" value="ZN(2)-C6 FUNGAL-TYPE DOMAIN-CONTAINING PROTEIN"/>
    <property type="match status" value="1"/>
</dbReference>
<evidence type="ECO:0000256" key="1">
    <source>
        <dbReference type="ARBA" id="ARBA00023242"/>
    </source>
</evidence>
<feature type="compositionally biased region" description="Polar residues" evidence="2">
    <location>
        <begin position="1"/>
        <end position="11"/>
    </location>
</feature>
<gene>
    <name evidence="4" type="ORF">B0I35DRAFT_483698</name>
</gene>
<feature type="domain" description="Zn(2)-C6 fungal-type" evidence="3">
    <location>
        <begin position="33"/>
        <end position="63"/>
    </location>
</feature>
<name>A0A8K0SBV7_9HYPO</name>
<evidence type="ECO:0000259" key="3">
    <source>
        <dbReference type="PROSITE" id="PS50048"/>
    </source>
</evidence>
<comment type="caution">
    <text evidence="4">The sequence shown here is derived from an EMBL/GenBank/DDBJ whole genome shotgun (WGS) entry which is preliminary data.</text>
</comment>
<protein>
    <recommendedName>
        <fullName evidence="3">Zn(2)-C6 fungal-type domain-containing protein</fullName>
    </recommendedName>
</protein>
<dbReference type="Gene3D" id="4.10.240.10">
    <property type="entry name" value="Zn(2)-C6 fungal-type DNA-binding domain"/>
    <property type="match status" value="1"/>
</dbReference>
<dbReference type="InterPro" id="IPR052400">
    <property type="entry name" value="Zn2-C6_fungal_TF"/>
</dbReference>